<evidence type="ECO:0000313" key="1">
    <source>
        <dbReference type="EMBL" id="KAI9632081.1"/>
    </source>
</evidence>
<dbReference type="Proteomes" id="UP001164286">
    <property type="component" value="Unassembled WGS sequence"/>
</dbReference>
<dbReference type="GeneID" id="77730689"/>
<evidence type="ECO:0008006" key="3">
    <source>
        <dbReference type="Google" id="ProtNLM"/>
    </source>
</evidence>
<evidence type="ECO:0000313" key="2">
    <source>
        <dbReference type="Proteomes" id="UP001164286"/>
    </source>
</evidence>
<keyword evidence="2" id="KW-1185">Reference proteome</keyword>
<proteinExistence type="predicted"/>
<organism evidence="1 2">
    <name type="scientific">Dioszegia hungarica</name>
    <dbReference type="NCBI Taxonomy" id="4972"/>
    <lineage>
        <taxon>Eukaryota</taxon>
        <taxon>Fungi</taxon>
        <taxon>Dikarya</taxon>
        <taxon>Basidiomycota</taxon>
        <taxon>Agaricomycotina</taxon>
        <taxon>Tremellomycetes</taxon>
        <taxon>Tremellales</taxon>
        <taxon>Bulleribasidiaceae</taxon>
        <taxon>Dioszegia</taxon>
    </lineage>
</organism>
<dbReference type="EMBL" id="JAKWFO010000015">
    <property type="protein sequence ID" value="KAI9632081.1"/>
    <property type="molecule type" value="Genomic_DNA"/>
</dbReference>
<accession>A0AA38H3H1</accession>
<reference evidence="1" key="1">
    <citation type="journal article" date="2022" name="G3 (Bethesda)">
        <title>High quality genome of the basidiomycete yeast Dioszegia hungarica PDD-24b-2 isolated from cloud water.</title>
        <authorList>
            <person name="Jarrige D."/>
            <person name="Haridas S."/>
            <person name="Bleykasten-Grosshans C."/>
            <person name="Joly M."/>
            <person name="Nadalig T."/>
            <person name="Sancelme M."/>
            <person name="Vuilleumier S."/>
            <person name="Grigoriev I.V."/>
            <person name="Amato P."/>
            <person name="Bringel F."/>
        </authorList>
    </citation>
    <scope>NUCLEOTIDE SEQUENCE</scope>
    <source>
        <strain evidence="1">PDD-24b-2</strain>
    </source>
</reference>
<gene>
    <name evidence="1" type="ORF">MKK02DRAFT_41225</name>
</gene>
<comment type="caution">
    <text evidence="1">The sequence shown here is derived from an EMBL/GenBank/DDBJ whole genome shotgun (WGS) entry which is preliminary data.</text>
</comment>
<name>A0AA38H3H1_9TREE</name>
<dbReference type="RefSeq" id="XP_052941858.1">
    <property type="nucleotide sequence ID" value="XM_053091484.1"/>
</dbReference>
<protein>
    <recommendedName>
        <fullName evidence="3">BTB domain-containing protein</fullName>
    </recommendedName>
</protein>
<dbReference type="AlphaFoldDB" id="A0AA38H3H1"/>
<sequence>MNILDDDGGVRVAEGECGGGISSATTISRDVRWQGPASSSDDRFSFEELDDSDHLPGTPLIQESNIDNVILQIETADDTILCISRALLAKYSRFIAELPPFLSSDAEADATGDVDVISFTIPTATSGGLQLLIDLLQTEDYSDHVLLQSDSPWRDLDIKDLPDVINALDLAEVYEMPAVPGLLVESAIKHLIERPLLAWAVCGLARMDQTPYTRLLRNSFDLVRHPIPASARTIVEQYVPRALFHLEQIQLGWNRAAAELRHALNMLVNTGHGLEPPARRCQQHPSLSSVRRDAAAKTVLDLLATGGYSAPLAIGGAARSLEMNERCLR</sequence>